<keyword evidence="3" id="KW-1185">Reference proteome</keyword>
<evidence type="ECO:0000259" key="1">
    <source>
        <dbReference type="Pfam" id="PF00903"/>
    </source>
</evidence>
<dbReference type="InterPro" id="IPR029068">
    <property type="entry name" value="Glyas_Bleomycin-R_OHBP_Dase"/>
</dbReference>
<dbReference type="InterPro" id="IPR004360">
    <property type="entry name" value="Glyas_Fos-R_dOase_dom"/>
</dbReference>
<evidence type="ECO:0000313" key="2">
    <source>
        <dbReference type="EMBL" id="TXK03975.1"/>
    </source>
</evidence>
<gene>
    <name evidence="2" type="ORF">FVP60_09350</name>
</gene>
<dbReference type="PANTHER" id="PTHR33990:SF1">
    <property type="entry name" value="PROTEIN YJDN"/>
    <property type="match status" value="1"/>
</dbReference>
<evidence type="ECO:0000313" key="3">
    <source>
        <dbReference type="Proteomes" id="UP000321196"/>
    </source>
</evidence>
<name>A0A5C8HL67_9MICO</name>
<protein>
    <submittedName>
        <fullName evidence="2">VOC family protein</fullName>
    </submittedName>
</protein>
<comment type="caution">
    <text evidence="2">The sequence shown here is derived from an EMBL/GenBank/DDBJ whole genome shotgun (WGS) entry which is preliminary data.</text>
</comment>
<dbReference type="Gene3D" id="3.10.180.10">
    <property type="entry name" value="2,3-Dihydroxybiphenyl 1,2-Dioxygenase, domain 1"/>
    <property type="match status" value="1"/>
</dbReference>
<reference evidence="2 3" key="1">
    <citation type="submission" date="2019-08" db="EMBL/GenBank/DDBJ databases">
        <authorList>
            <person name="Dong K."/>
        </authorList>
    </citation>
    <scope>NUCLEOTIDE SEQUENCE [LARGE SCALE GENOMIC DNA]</scope>
    <source>
        <strain evidence="2 3">M4-8</strain>
    </source>
</reference>
<dbReference type="RefSeq" id="WP_147826031.1">
    <property type="nucleotide sequence ID" value="NZ_BAAARG010000003.1"/>
</dbReference>
<dbReference type="AlphaFoldDB" id="A0A5C8HL67"/>
<dbReference type="Pfam" id="PF00903">
    <property type="entry name" value="Glyoxalase"/>
    <property type="match status" value="1"/>
</dbReference>
<proteinExistence type="predicted"/>
<dbReference type="SUPFAM" id="SSF54593">
    <property type="entry name" value="Glyoxalase/Bleomycin resistance protein/Dihydroxybiphenyl dioxygenase"/>
    <property type="match status" value="1"/>
</dbReference>
<feature type="domain" description="Glyoxalase/fosfomycin resistance/dioxygenase" evidence="1">
    <location>
        <begin position="7"/>
        <end position="125"/>
    </location>
</feature>
<dbReference type="Proteomes" id="UP000321196">
    <property type="component" value="Unassembled WGS sequence"/>
</dbReference>
<dbReference type="OrthoDB" id="9795306at2"/>
<dbReference type="EMBL" id="VRSW01000003">
    <property type="protein sequence ID" value="TXK03975.1"/>
    <property type="molecule type" value="Genomic_DNA"/>
</dbReference>
<dbReference type="PANTHER" id="PTHR33990">
    <property type="entry name" value="PROTEIN YJDN-RELATED"/>
    <property type="match status" value="1"/>
</dbReference>
<accession>A0A5C8HL67</accession>
<organism evidence="2 3">
    <name type="scientific">Microbacterium mitrae</name>
    <dbReference type="NCBI Taxonomy" id="664640"/>
    <lineage>
        <taxon>Bacteria</taxon>
        <taxon>Bacillati</taxon>
        <taxon>Actinomycetota</taxon>
        <taxon>Actinomycetes</taxon>
        <taxon>Micrococcales</taxon>
        <taxon>Microbacteriaceae</taxon>
        <taxon>Microbacterium</taxon>
    </lineage>
</organism>
<sequence>MSGLIPYILFDGNAAEALTQYQAIFGGKLHLYNYEALGRTDGPGEAIGHGMVIGAVELAGADAAAGEASVTMTGMFFSLLGTADPGTLTQWFDQLADGGTIVDPLQKRPWGDYDGTVTDRFGISWLIGYQMPETSDADGATNAES</sequence>